<protein>
    <submittedName>
        <fullName evidence="3">Uncharacterized protein</fullName>
    </submittedName>
</protein>
<organism evidence="2 3">
    <name type="scientific">Romanomermis culicivorax</name>
    <name type="common">Nematode worm</name>
    <dbReference type="NCBI Taxonomy" id="13658"/>
    <lineage>
        <taxon>Eukaryota</taxon>
        <taxon>Metazoa</taxon>
        <taxon>Ecdysozoa</taxon>
        <taxon>Nematoda</taxon>
        <taxon>Enoplea</taxon>
        <taxon>Dorylaimia</taxon>
        <taxon>Mermithida</taxon>
        <taxon>Mermithoidea</taxon>
        <taxon>Mermithidae</taxon>
        <taxon>Romanomermis</taxon>
    </lineage>
</organism>
<reference evidence="3" key="1">
    <citation type="submission" date="2022-11" db="UniProtKB">
        <authorList>
            <consortium name="WormBaseParasite"/>
        </authorList>
    </citation>
    <scope>IDENTIFICATION</scope>
</reference>
<sequence>MDWLMNNAGSKFSSLLKKYKGAFDSANYGGEVGGADNGSSSSACHSHQQHHFRLSEPPLRRRTINDHHHYQDHSLSSRITYENAVAAKEQDSKECSLKLVDSQNRKFSILVHDESDHFNSNIPVQKPARSPSNIELIINQFTDQDCHSPIRRKSTLTPNFDTENVNASESIIDQSLAAQDPSFRDLKLIYDQLPNPSAAKRKTLCDCAGQVVRKSALPKYSQHKIEFKDYLSEGFQKNEAKQRIGICNGVVRSTIPSSTFHHTQFHFNKRTDAESGVAYVLNGTKITRPLKPADGRRKPTSTPDLILGSRPII</sequence>
<dbReference type="WBParaSite" id="nRc.2.0.1.t00389-RA">
    <property type="protein sequence ID" value="nRc.2.0.1.t00389-RA"/>
    <property type="gene ID" value="nRc.2.0.1.g00389"/>
</dbReference>
<evidence type="ECO:0000313" key="3">
    <source>
        <dbReference type="WBParaSite" id="nRc.2.0.1.t00389-RA"/>
    </source>
</evidence>
<evidence type="ECO:0000313" key="2">
    <source>
        <dbReference type="Proteomes" id="UP000887565"/>
    </source>
</evidence>
<accession>A0A915HG55</accession>
<feature type="region of interest" description="Disordered" evidence="1">
    <location>
        <begin position="34"/>
        <end position="57"/>
    </location>
</feature>
<name>A0A915HG55_ROMCU</name>
<proteinExistence type="predicted"/>
<dbReference type="AlphaFoldDB" id="A0A915HG55"/>
<keyword evidence="2" id="KW-1185">Reference proteome</keyword>
<evidence type="ECO:0000256" key="1">
    <source>
        <dbReference type="SAM" id="MobiDB-lite"/>
    </source>
</evidence>
<dbReference type="Proteomes" id="UP000887565">
    <property type="component" value="Unplaced"/>
</dbReference>